<dbReference type="Proteomes" id="UP001530293">
    <property type="component" value="Unassembled WGS sequence"/>
</dbReference>
<evidence type="ECO:0000313" key="3">
    <source>
        <dbReference type="EMBL" id="KAL3756541.1"/>
    </source>
</evidence>
<dbReference type="EMBL" id="JALLBG020000303">
    <property type="protein sequence ID" value="KAL3756541.1"/>
    <property type="molecule type" value="Genomic_DNA"/>
</dbReference>
<feature type="coiled-coil region" evidence="1">
    <location>
        <begin position="141"/>
        <end position="184"/>
    </location>
</feature>
<evidence type="ECO:0000256" key="2">
    <source>
        <dbReference type="SAM" id="MobiDB-lite"/>
    </source>
</evidence>
<comment type="caution">
    <text evidence="3">The sequence shown here is derived from an EMBL/GenBank/DDBJ whole genome shotgun (WGS) entry which is preliminary data.</text>
</comment>
<gene>
    <name evidence="3" type="ORF">ACHAWU_009935</name>
</gene>
<protein>
    <submittedName>
        <fullName evidence="3">Uncharacterized protein</fullName>
    </submittedName>
</protein>
<sequence length="413" mass="42139">MADTAAFFAQKKLKKKKFKAFNANKIDASAVVSTTQAHVDAPEISLDDVTTSLGGLSSLGLGVGGESGVGGALSSGDDQWADTQGGGWGSKKKGGAAANSTSTAAVVAGSGADSKVAELLDMQALNAKRNVQDDVAERLRIEETKAALARAKEGMAKEAERLAAEKAEKEAKAAARAEARAESIGGATSALGGSGAGGKWVPSFRSTASSSGTGSSIRGPVSMGGVGSGFQKSVDMSNEELFPDLAAADQILTEREKQLKAEQDRMASSSQSSVRAPDGWGSRMMTGSSASALASSPQRKPLVLSKPSTERKPLNLAPPSKKKEEDVEPAAAAEAVAKEEEKVVVETEPAVPESVVEGTTTAKSTEPTAESTTSVAEAAPAATTTSAPEKSTAPAPVLKKKKKKDLSTFKAKS</sequence>
<feature type="compositionally biased region" description="Low complexity" evidence="2">
    <location>
        <begin position="206"/>
        <end position="216"/>
    </location>
</feature>
<organism evidence="3 4">
    <name type="scientific">Discostella pseudostelligera</name>
    <dbReference type="NCBI Taxonomy" id="259834"/>
    <lineage>
        <taxon>Eukaryota</taxon>
        <taxon>Sar</taxon>
        <taxon>Stramenopiles</taxon>
        <taxon>Ochrophyta</taxon>
        <taxon>Bacillariophyta</taxon>
        <taxon>Coscinodiscophyceae</taxon>
        <taxon>Thalassiosirophycidae</taxon>
        <taxon>Stephanodiscales</taxon>
        <taxon>Stephanodiscaceae</taxon>
        <taxon>Discostella</taxon>
    </lineage>
</organism>
<proteinExistence type="predicted"/>
<accession>A0ABD3LXU2</accession>
<feature type="region of interest" description="Disordered" evidence="2">
    <location>
        <begin position="205"/>
        <end position="232"/>
    </location>
</feature>
<feature type="region of interest" description="Disordered" evidence="2">
    <location>
        <begin position="253"/>
        <end position="413"/>
    </location>
</feature>
<keyword evidence="4" id="KW-1185">Reference proteome</keyword>
<reference evidence="3 4" key="1">
    <citation type="submission" date="2024-10" db="EMBL/GenBank/DDBJ databases">
        <title>Updated reference genomes for cyclostephanoid diatoms.</title>
        <authorList>
            <person name="Roberts W.R."/>
            <person name="Alverson A.J."/>
        </authorList>
    </citation>
    <scope>NUCLEOTIDE SEQUENCE [LARGE SCALE GENOMIC DNA]</scope>
    <source>
        <strain evidence="3 4">AJA232-27</strain>
    </source>
</reference>
<keyword evidence="1" id="KW-0175">Coiled coil</keyword>
<feature type="compositionally biased region" description="Low complexity" evidence="2">
    <location>
        <begin position="346"/>
        <end position="396"/>
    </location>
</feature>
<dbReference type="AlphaFoldDB" id="A0ABD3LXU2"/>
<name>A0ABD3LXU2_9STRA</name>
<feature type="compositionally biased region" description="Basic and acidic residues" evidence="2">
    <location>
        <begin position="253"/>
        <end position="265"/>
    </location>
</feature>
<evidence type="ECO:0000256" key="1">
    <source>
        <dbReference type="SAM" id="Coils"/>
    </source>
</evidence>
<feature type="compositionally biased region" description="Polar residues" evidence="2">
    <location>
        <begin position="285"/>
        <end position="298"/>
    </location>
</feature>
<evidence type="ECO:0000313" key="4">
    <source>
        <dbReference type="Proteomes" id="UP001530293"/>
    </source>
</evidence>
<feature type="compositionally biased region" description="Basic and acidic residues" evidence="2">
    <location>
        <begin position="336"/>
        <end position="345"/>
    </location>
</feature>